<keyword evidence="3" id="KW-1185">Reference proteome</keyword>
<dbReference type="InterPro" id="IPR013216">
    <property type="entry name" value="Methyltransf_11"/>
</dbReference>
<dbReference type="InterPro" id="IPR029063">
    <property type="entry name" value="SAM-dependent_MTases_sf"/>
</dbReference>
<dbReference type="PANTHER" id="PTHR45180:SF1">
    <property type="entry name" value="OS01G0307686 PROTEIN"/>
    <property type="match status" value="1"/>
</dbReference>
<name>A0A926ZL31_9CYAN</name>
<accession>A0A926ZL31</accession>
<evidence type="ECO:0000313" key="2">
    <source>
        <dbReference type="EMBL" id="MBD2185977.1"/>
    </source>
</evidence>
<sequence>MNFSDHFSSHASEYAKYRPRYPEALFEYLAAITPERELAWDCGTGNGQVALSLTAYFQQVYGTDASEKQIAEAFGHDRIRYWVTTAERTEIPNSAIDLITVAQALHWFNFDLFYQEVRRVLKPNGVIAVWCYGFFTIPSADEQLNQALAQYYQAVEPFWPAERQLVEQKYQTIPFPFVELTPPSFAMTIEWNVAQVIGYLQTWSATQRFIGQHGIDSIAKMCDRLTNAWGNSQATKLISWPLSLRVGHL</sequence>
<proteinExistence type="predicted"/>
<dbReference type="AlphaFoldDB" id="A0A926ZL31"/>
<dbReference type="Proteomes" id="UP000641646">
    <property type="component" value="Unassembled WGS sequence"/>
</dbReference>
<organism evidence="2 3">
    <name type="scientific">Aerosakkonema funiforme FACHB-1375</name>
    <dbReference type="NCBI Taxonomy" id="2949571"/>
    <lineage>
        <taxon>Bacteria</taxon>
        <taxon>Bacillati</taxon>
        <taxon>Cyanobacteriota</taxon>
        <taxon>Cyanophyceae</taxon>
        <taxon>Oscillatoriophycideae</taxon>
        <taxon>Aerosakkonematales</taxon>
        <taxon>Aerosakkonemataceae</taxon>
        <taxon>Aerosakkonema</taxon>
    </lineage>
</organism>
<gene>
    <name evidence="2" type="ORF">H6G03_33790</name>
</gene>
<keyword evidence="2" id="KW-0808">Transferase</keyword>
<protein>
    <submittedName>
        <fullName evidence="2">Class I SAM-dependent methyltransferase</fullName>
    </submittedName>
</protein>
<dbReference type="EMBL" id="JACJPW010000155">
    <property type="protein sequence ID" value="MBD2185977.1"/>
    <property type="molecule type" value="Genomic_DNA"/>
</dbReference>
<feature type="domain" description="Methyltransferase type 11" evidence="1">
    <location>
        <begin position="41"/>
        <end position="128"/>
    </location>
</feature>
<dbReference type="PANTHER" id="PTHR45180">
    <property type="entry name" value="OS01G0307686 PROTEIN"/>
    <property type="match status" value="1"/>
</dbReference>
<evidence type="ECO:0000259" key="1">
    <source>
        <dbReference type="Pfam" id="PF08241"/>
    </source>
</evidence>
<dbReference type="GO" id="GO:0032259">
    <property type="term" value="P:methylation"/>
    <property type="evidence" value="ECO:0007669"/>
    <property type="project" value="UniProtKB-KW"/>
</dbReference>
<reference evidence="2" key="2">
    <citation type="submission" date="2020-08" db="EMBL/GenBank/DDBJ databases">
        <authorList>
            <person name="Chen M."/>
            <person name="Teng W."/>
            <person name="Zhao L."/>
            <person name="Hu C."/>
            <person name="Zhou Y."/>
            <person name="Han B."/>
            <person name="Song L."/>
            <person name="Shu W."/>
        </authorList>
    </citation>
    <scope>NUCLEOTIDE SEQUENCE</scope>
    <source>
        <strain evidence="2">FACHB-1375</strain>
    </source>
</reference>
<dbReference type="SUPFAM" id="SSF53335">
    <property type="entry name" value="S-adenosyl-L-methionine-dependent methyltransferases"/>
    <property type="match status" value="1"/>
</dbReference>
<dbReference type="GO" id="GO:0008757">
    <property type="term" value="F:S-adenosylmethionine-dependent methyltransferase activity"/>
    <property type="evidence" value="ECO:0007669"/>
    <property type="project" value="InterPro"/>
</dbReference>
<dbReference type="Gene3D" id="3.40.50.150">
    <property type="entry name" value="Vaccinia Virus protein VP39"/>
    <property type="match status" value="1"/>
</dbReference>
<reference evidence="2" key="1">
    <citation type="journal article" date="2015" name="ISME J.">
        <title>Draft Genome Sequence of Streptomyces incarnatus NRRL8089, which Produces the Nucleoside Antibiotic Sinefungin.</title>
        <authorList>
            <person name="Oshima K."/>
            <person name="Hattori M."/>
            <person name="Shimizu H."/>
            <person name="Fukuda K."/>
            <person name="Nemoto M."/>
            <person name="Inagaki K."/>
            <person name="Tamura T."/>
        </authorList>
    </citation>
    <scope>NUCLEOTIDE SEQUENCE</scope>
    <source>
        <strain evidence="2">FACHB-1375</strain>
    </source>
</reference>
<dbReference type="RefSeq" id="WP_190474838.1">
    <property type="nucleotide sequence ID" value="NZ_JACJPW010000155.1"/>
</dbReference>
<evidence type="ECO:0000313" key="3">
    <source>
        <dbReference type="Proteomes" id="UP000641646"/>
    </source>
</evidence>
<dbReference type="CDD" id="cd02440">
    <property type="entry name" value="AdoMet_MTases"/>
    <property type="match status" value="1"/>
</dbReference>
<keyword evidence="2" id="KW-0489">Methyltransferase</keyword>
<dbReference type="Pfam" id="PF08241">
    <property type="entry name" value="Methyltransf_11"/>
    <property type="match status" value="1"/>
</dbReference>
<comment type="caution">
    <text evidence="2">The sequence shown here is derived from an EMBL/GenBank/DDBJ whole genome shotgun (WGS) entry which is preliminary data.</text>
</comment>